<name>A0A7K1TFR7_9BACT</name>
<evidence type="ECO:0000313" key="3">
    <source>
        <dbReference type="EMBL" id="MVN77246.1"/>
    </source>
</evidence>
<keyword evidence="4" id="KW-1185">Reference proteome</keyword>
<dbReference type="InterPro" id="IPR006976">
    <property type="entry name" value="VanZ-like"/>
</dbReference>
<evidence type="ECO:0000256" key="1">
    <source>
        <dbReference type="SAM" id="Phobius"/>
    </source>
</evidence>
<feature type="transmembrane region" description="Helical" evidence="1">
    <location>
        <begin position="115"/>
        <end position="132"/>
    </location>
</feature>
<gene>
    <name evidence="3" type="ORF">GO988_13000</name>
</gene>
<dbReference type="RefSeq" id="WP_157566097.1">
    <property type="nucleotide sequence ID" value="NZ_WQKZ01000003.1"/>
</dbReference>
<organism evidence="3 4">
    <name type="scientific">Hymenobacter ginkgonis</name>
    <dbReference type="NCBI Taxonomy" id="2682976"/>
    <lineage>
        <taxon>Bacteria</taxon>
        <taxon>Pseudomonadati</taxon>
        <taxon>Bacteroidota</taxon>
        <taxon>Cytophagia</taxon>
        <taxon>Cytophagales</taxon>
        <taxon>Hymenobacteraceae</taxon>
        <taxon>Hymenobacter</taxon>
    </lineage>
</organism>
<dbReference type="EMBL" id="WQKZ01000003">
    <property type="protein sequence ID" value="MVN77246.1"/>
    <property type="molecule type" value="Genomic_DNA"/>
</dbReference>
<evidence type="ECO:0000259" key="2">
    <source>
        <dbReference type="Pfam" id="PF04892"/>
    </source>
</evidence>
<protein>
    <recommendedName>
        <fullName evidence="2">VanZ-like domain-containing protein</fullName>
    </recommendedName>
</protein>
<sequence>MKALKVTLFSVYSLLVAYIVFFARRRHGIVWSEEYLNLLPVKRLVDNYHSSDVKRWDFYSNLIGNVFLFIPLPIFVQEIFLMRTKSLIVLGVFISILIESLQYAFHIGVADIDDVLLNTLGTIIGVFVWDIMRKILILF</sequence>
<evidence type="ECO:0000313" key="4">
    <source>
        <dbReference type="Proteomes" id="UP000441336"/>
    </source>
</evidence>
<comment type="caution">
    <text evidence="3">The sequence shown here is derived from an EMBL/GenBank/DDBJ whole genome shotgun (WGS) entry which is preliminary data.</text>
</comment>
<dbReference type="Proteomes" id="UP000441336">
    <property type="component" value="Unassembled WGS sequence"/>
</dbReference>
<accession>A0A7K1TFR7</accession>
<dbReference type="PANTHER" id="PTHR36834">
    <property type="entry name" value="MEMBRANE PROTEIN-RELATED"/>
    <property type="match status" value="1"/>
</dbReference>
<dbReference type="PANTHER" id="PTHR36834:SF2">
    <property type="entry name" value="MEMBRANE PROTEIN"/>
    <property type="match status" value="1"/>
</dbReference>
<dbReference type="AlphaFoldDB" id="A0A7K1TFR7"/>
<feature type="domain" description="VanZ-like" evidence="2">
    <location>
        <begin position="9"/>
        <end position="132"/>
    </location>
</feature>
<keyword evidence="1" id="KW-0472">Membrane</keyword>
<dbReference type="InterPro" id="IPR053150">
    <property type="entry name" value="Teicoplanin_resist-assoc"/>
</dbReference>
<dbReference type="Pfam" id="PF04892">
    <property type="entry name" value="VanZ"/>
    <property type="match status" value="1"/>
</dbReference>
<keyword evidence="1" id="KW-1133">Transmembrane helix</keyword>
<proteinExistence type="predicted"/>
<feature type="transmembrane region" description="Helical" evidence="1">
    <location>
        <begin position="58"/>
        <end position="76"/>
    </location>
</feature>
<feature type="transmembrane region" description="Helical" evidence="1">
    <location>
        <begin position="88"/>
        <end position="109"/>
    </location>
</feature>
<keyword evidence="1" id="KW-0812">Transmembrane</keyword>
<reference evidence="3 4" key="1">
    <citation type="submission" date="2019-12" db="EMBL/GenBank/DDBJ databases">
        <title>Hymenobacter sp. HMF4947 Genome sequencing and assembly.</title>
        <authorList>
            <person name="Kang H."/>
            <person name="Cha I."/>
            <person name="Kim H."/>
            <person name="Joh K."/>
        </authorList>
    </citation>
    <scope>NUCLEOTIDE SEQUENCE [LARGE SCALE GENOMIC DNA]</scope>
    <source>
        <strain evidence="3 4">HMF4947</strain>
    </source>
</reference>